<evidence type="ECO:0000256" key="8">
    <source>
        <dbReference type="ARBA" id="ARBA00022989"/>
    </source>
</evidence>
<accession>A0A1X6NFD4</accession>
<dbReference type="InterPro" id="IPR002610">
    <property type="entry name" value="Peptidase_S54_rhomboid-like"/>
</dbReference>
<comment type="catalytic activity">
    <reaction evidence="1 10">
        <text>Cleaves type-1 transmembrane domains using a catalytic dyad composed of serine and histidine that are contributed by different transmembrane domains.</text>
        <dbReference type="EC" id="3.4.21.105"/>
    </reaction>
</comment>
<dbReference type="SUPFAM" id="SSF144091">
    <property type="entry name" value="Rhomboid-like"/>
    <property type="match status" value="1"/>
</dbReference>
<dbReference type="GeneID" id="36333346"/>
<dbReference type="Proteomes" id="UP000194127">
    <property type="component" value="Unassembled WGS sequence"/>
</dbReference>
<keyword evidence="6 10" id="KW-0378">Hydrolase</keyword>
<feature type="domain" description="Peptidase S54 rhomboid" evidence="11">
    <location>
        <begin position="24"/>
        <end position="114"/>
    </location>
</feature>
<evidence type="ECO:0000256" key="4">
    <source>
        <dbReference type="ARBA" id="ARBA00022670"/>
    </source>
</evidence>
<dbReference type="InterPro" id="IPR035952">
    <property type="entry name" value="Rhomboid-like_sf"/>
</dbReference>
<keyword evidence="5 10" id="KW-0812">Transmembrane</keyword>
<evidence type="ECO:0000256" key="10">
    <source>
        <dbReference type="RuleBase" id="RU362115"/>
    </source>
</evidence>
<dbReference type="RefSeq" id="XP_024344132.1">
    <property type="nucleotide sequence ID" value="XM_024488397.1"/>
</dbReference>
<evidence type="ECO:0000256" key="5">
    <source>
        <dbReference type="ARBA" id="ARBA00022692"/>
    </source>
</evidence>
<dbReference type="Gene3D" id="1.20.1540.10">
    <property type="entry name" value="Rhomboid-like"/>
    <property type="match status" value="1"/>
</dbReference>
<evidence type="ECO:0000256" key="6">
    <source>
        <dbReference type="ARBA" id="ARBA00022801"/>
    </source>
</evidence>
<dbReference type="GO" id="GO:0004252">
    <property type="term" value="F:serine-type endopeptidase activity"/>
    <property type="evidence" value="ECO:0007669"/>
    <property type="project" value="InterPro"/>
</dbReference>
<feature type="transmembrane region" description="Helical" evidence="10">
    <location>
        <begin position="100"/>
        <end position="117"/>
    </location>
</feature>
<comment type="similarity">
    <text evidence="3 10">Belongs to the peptidase S54 family.</text>
</comment>
<evidence type="ECO:0000256" key="3">
    <source>
        <dbReference type="ARBA" id="ARBA00009045"/>
    </source>
</evidence>
<keyword evidence="13" id="KW-1185">Reference proteome</keyword>
<dbReference type="InterPro" id="IPR022764">
    <property type="entry name" value="Peptidase_S54_rhomboid_dom"/>
</dbReference>
<evidence type="ECO:0000256" key="7">
    <source>
        <dbReference type="ARBA" id="ARBA00022825"/>
    </source>
</evidence>
<keyword evidence="7 10" id="KW-0720">Serine protease</keyword>
<dbReference type="GO" id="GO:0016020">
    <property type="term" value="C:membrane"/>
    <property type="evidence" value="ECO:0007669"/>
    <property type="project" value="UniProtKB-SubCell"/>
</dbReference>
<evidence type="ECO:0000259" key="11">
    <source>
        <dbReference type="Pfam" id="PF01694"/>
    </source>
</evidence>
<evidence type="ECO:0000256" key="2">
    <source>
        <dbReference type="ARBA" id="ARBA00004141"/>
    </source>
</evidence>
<name>A0A1X6NFD4_9APHY</name>
<evidence type="ECO:0000256" key="9">
    <source>
        <dbReference type="ARBA" id="ARBA00023136"/>
    </source>
</evidence>
<protein>
    <recommendedName>
        <fullName evidence="10">Rhomboid-type serine protease</fullName>
        <ecNumber evidence="10">3.4.21.105</ecNumber>
    </recommendedName>
</protein>
<keyword evidence="8 10" id="KW-1133">Transmembrane helix</keyword>
<dbReference type="EMBL" id="KZ110591">
    <property type="protein sequence ID" value="OSX67338.1"/>
    <property type="molecule type" value="Genomic_DNA"/>
</dbReference>
<comment type="subcellular location">
    <subcellularLocation>
        <location evidence="2 10">Membrane</location>
        <topology evidence="2 10">Multi-pass membrane protein</topology>
    </subcellularLocation>
</comment>
<dbReference type="PANTHER" id="PTHR22936">
    <property type="entry name" value="RHOMBOID-RELATED"/>
    <property type="match status" value="1"/>
</dbReference>
<feature type="transmembrane region" description="Helical" evidence="10">
    <location>
        <begin position="42"/>
        <end position="63"/>
    </location>
</feature>
<reference evidence="12 13" key="1">
    <citation type="submission" date="2017-04" db="EMBL/GenBank/DDBJ databases">
        <title>Genome Sequence of the Model Brown-Rot Fungus Postia placenta SB12.</title>
        <authorList>
            <consortium name="DOE Joint Genome Institute"/>
            <person name="Gaskell J."/>
            <person name="Kersten P."/>
            <person name="Larrondo L.F."/>
            <person name="Canessa P."/>
            <person name="Martinez D."/>
            <person name="Hibbett D."/>
            <person name="Schmoll M."/>
            <person name="Kubicek C.P."/>
            <person name="Martinez A.T."/>
            <person name="Yadav J."/>
            <person name="Master E."/>
            <person name="Magnuson J.K."/>
            <person name="James T."/>
            <person name="Yaver D."/>
            <person name="Berka R."/>
            <person name="Labutti K."/>
            <person name="Lipzen A."/>
            <person name="Aerts A."/>
            <person name="Barry K."/>
            <person name="Henrissat B."/>
            <person name="Blanchette R."/>
            <person name="Grigoriev I."/>
            <person name="Cullen D."/>
        </authorList>
    </citation>
    <scope>NUCLEOTIDE SEQUENCE [LARGE SCALE GENOMIC DNA]</scope>
    <source>
        <strain evidence="12 13">MAD-698-R-SB12</strain>
    </source>
</reference>
<dbReference type="GO" id="GO:0006508">
    <property type="term" value="P:proteolysis"/>
    <property type="evidence" value="ECO:0007669"/>
    <property type="project" value="UniProtKB-KW"/>
</dbReference>
<feature type="transmembrane region" description="Helical" evidence="10">
    <location>
        <begin position="75"/>
        <end position="94"/>
    </location>
</feature>
<dbReference type="PANTHER" id="PTHR22936:SF69">
    <property type="entry name" value="RHOMBOID-LIKE PROTEIN"/>
    <property type="match status" value="1"/>
</dbReference>
<comment type="function">
    <text evidence="10">Serine protease involved in intramembrane proteolysis.</text>
</comment>
<evidence type="ECO:0000313" key="13">
    <source>
        <dbReference type="Proteomes" id="UP000194127"/>
    </source>
</evidence>
<evidence type="ECO:0000313" key="12">
    <source>
        <dbReference type="EMBL" id="OSX67338.1"/>
    </source>
</evidence>
<proteinExistence type="inferred from homology"/>
<dbReference type="OrthoDB" id="2146116at2759"/>
<dbReference type="Pfam" id="PF01694">
    <property type="entry name" value="Rhomboid"/>
    <property type="match status" value="1"/>
</dbReference>
<dbReference type="AlphaFoldDB" id="A0A1X6NFD4"/>
<evidence type="ECO:0000256" key="1">
    <source>
        <dbReference type="ARBA" id="ARBA00000156"/>
    </source>
</evidence>
<dbReference type="STRING" id="670580.A0A1X6NFD4"/>
<organism evidence="12 13">
    <name type="scientific">Postia placenta MAD-698-R-SB12</name>
    <dbReference type="NCBI Taxonomy" id="670580"/>
    <lineage>
        <taxon>Eukaryota</taxon>
        <taxon>Fungi</taxon>
        <taxon>Dikarya</taxon>
        <taxon>Basidiomycota</taxon>
        <taxon>Agaricomycotina</taxon>
        <taxon>Agaricomycetes</taxon>
        <taxon>Polyporales</taxon>
        <taxon>Adustoporiaceae</taxon>
        <taxon>Rhodonia</taxon>
    </lineage>
</organism>
<feature type="transmembrane region" description="Helical" evidence="10">
    <location>
        <begin position="129"/>
        <end position="150"/>
    </location>
</feature>
<gene>
    <name evidence="12" type="ORF">POSPLADRAFT_1176110</name>
</gene>
<keyword evidence="4 10" id="KW-0645">Protease</keyword>
<sequence>MLAQMTVSAQVSVPTTQAGEVLIYSPGGTNVLGGNFALVGLPSVGASGAIFGTTAIAWIDLLAHWRYHPRPGTRLAWLIVELIVGIGLGFIPYVDNFAHLGGLLMGLLMGMAFYPIISPSTRHRAIVIGFRLAAIPIAIVLFVVLIRNFYKSDPYAACTWCRYLSCIPTSANDHYVAPDTAPEEPDEFAVDSFVLFLELEAKSIVGVGSVWKVLAWVWRAFTCLVHDAVNRGTPTVERFREIRKLGIPRRLPLVFCLPGIFPLLCRATRAAHASHGALGAARLAGPYALHLQPGSQRRGRTRALGRRWGWKWKSVVRVAQMGSEFVQGVQANPSWRWWSPSTHLHELAYALSSYLGMLVLRVQPGRHRGA</sequence>
<keyword evidence="9 10" id="KW-0472">Membrane</keyword>
<comment type="caution">
    <text evidence="10">Lacks conserved residue(s) required for the propagation of feature annotation.</text>
</comment>
<dbReference type="EC" id="3.4.21.105" evidence="10"/>